<proteinExistence type="predicted"/>
<evidence type="ECO:0000313" key="1">
    <source>
        <dbReference type="EMBL" id="NGM80939.1"/>
    </source>
</evidence>
<evidence type="ECO:0000313" key="2">
    <source>
        <dbReference type="Proteomes" id="UP000480151"/>
    </source>
</evidence>
<dbReference type="EMBL" id="JAAKGU010000001">
    <property type="protein sequence ID" value="NGM80939.1"/>
    <property type="molecule type" value="Genomic_DNA"/>
</dbReference>
<keyword evidence="2" id="KW-1185">Reference proteome</keyword>
<dbReference type="AlphaFoldDB" id="A0A6M1PCM6"/>
<protein>
    <submittedName>
        <fullName evidence="1">DUF4830 domain-containing protein</fullName>
    </submittedName>
</protein>
<organism evidence="1 2">
    <name type="scientific">Paenibacillus apii</name>
    <dbReference type="NCBI Taxonomy" id="1850370"/>
    <lineage>
        <taxon>Bacteria</taxon>
        <taxon>Bacillati</taxon>
        <taxon>Bacillota</taxon>
        <taxon>Bacilli</taxon>
        <taxon>Bacillales</taxon>
        <taxon>Paenibacillaceae</taxon>
        <taxon>Paenibacillus</taxon>
    </lineage>
</organism>
<name>A0A6M1PCM6_9BACL</name>
<accession>A0A6M1PCM6</accession>
<dbReference type="PROSITE" id="PS51257">
    <property type="entry name" value="PROKAR_LIPOPROTEIN"/>
    <property type="match status" value="1"/>
</dbReference>
<dbReference type="Proteomes" id="UP000480151">
    <property type="component" value="Unassembled WGS sequence"/>
</dbReference>
<gene>
    <name evidence="1" type="ORF">G5B47_00780</name>
</gene>
<reference evidence="1 2" key="1">
    <citation type="submission" date="2020-02" db="EMBL/GenBank/DDBJ databases">
        <authorList>
            <person name="Gao J."/>
            <person name="Sun J."/>
        </authorList>
    </citation>
    <scope>NUCLEOTIDE SEQUENCE [LARGE SCALE GENOMIC DNA]</scope>
    <source>
        <strain evidence="1 2">7124</strain>
    </source>
</reference>
<dbReference type="RefSeq" id="WP_165093345.1">
    <property type="nucleotide sequence ID" value="NZ_JAAKGU010000001.1"/>
</dbReference>
<sequence>MQFKIVIILILLVLAGCKEIESTEIYNKEHVLYLNGYGRSAERFKSETKYAAGTLRFYKEHINTIQTQGHVDLAAFLDEEVIETGYVLNEKTDHYNQIVGYILESRDGIIGGYLEFNKEVEQSDGTIRIDSGETTSMFNSMEINENPILGHIKNHNNK</sequence>
<comment type="caution">
    <text evidence="1">The sequence shown here is derived from an EMBL/GenBank/DDBJ whole genome shotgun (WGS) entry which is preliminary data.</text>
</comment>